<evidence type="ECO:0000313" key="3">
    <source>
        <dbReference type="EMBL" id="MBA6098507.1"/>
    </source>
</evidence>
<organism evidence="3 4">
    <name type="scientific">Pseudomonas juntendi</name>
    <dbReference type="NCBI Taxonomy" id="2666183"/>
    <lineage>
        <taxon>Bacteria</taxon>
        <taxon>Pseudomonadati</taxon>
        <taxon>Pseudomonadota</taxon>
        <taxon>Gammaproteobacteria</taxon>
        <taxon>Pseudomonadales</taxon>
        <taxon>Pseudomonadaceae</taxon>
        <taxon>Pseudomonas</taxon>
    </lineage>
</organism>
<name>A0A7W2KHC6_9PSED</name>
<sequence length="410" mass="46655">MGGIKRQMEEEMERGYSLVDDTYVCARCVEDESLQRIVRRNWSKGICSYCNMTRRVADMNHVIEHVYKSILLEWGDAASEGLAYETREGGWQGDVCGTWELMHNCGPDCPEEVLDTIAGSIHDVPWCEIDPYSLPIDRTLVYGWQSFSRFIIHTARFVFYKAVNTSYATDQHDEMNPVDILEAIGSVAKKLQLITTVPAGQPIFRVRIVDPEVDLRRASELGPPPAEYANMPNRMSPVGIPMFYGAFDLATAVRETYDFSDKSAKKAATGAFSAVRDLRVVDLSESFFVPSLFDPELQSLRPYYRFMRDFIEDFTKPIERSDRAHADYVPTQVVTEYFRHVYRTDDDRQIDGIIYPSSKTGDKALVIFADASGCIDAEDLPSERTLLRLDRAFDVDLSGFDTPHDDDEIF</sequence>
<proteinExistence type="predicted"/>
<dbReference type="Proteomes" id="UP000545074">
    <property type="component" value="Unassembled WGS sequence"/>
</dbReference>
<feature type="domain" description="RES" evidence="1">
    <location>
        <begin position="230"/>
        <end position="373"/>
    </location>
</feature>
<accession>A0A7W2KHC6</accession>
<dbReference type="Pfam" id="PF08808">
    <property type="entry name" value="RES"/>
    <property type="match status" value="1"/>
</dbReference>
<dbReference type="InterPro" id="IPR014914">
    <property type="entry name" value="RES_dom"/>
</dbReference>
<dbReference type="InterPro" id="IPR041206">
    <property type="entry name" value="HEPN/RES_NTD1"/>
</dbReference>
<evidence type="ECO:0000259" key="2">
    <source>
        <dbReference type="Pfam" id="PF18870"/>
    </source>
</evidence>
<evidence type="ECO:0000313" key="4">
    <source>
        <dbReference type="Proteomes" id="UP000545074"/>
    </source>
</evidence>
<reference evidence="3 4" key="1">
    <citation type="submission" date="2020-07" db="EMBL/GenBank/DDBJ databases">
        <title>Diversity of carbapenemase encoding genes among Pseudomonas putida group clinical isolates in a tertiary Brazilian hospital.</title>
        <authorList>
            <person name="Alberto-Lei F."/>
            <person name="Nodari C.S."/>
            <person name="Streling A.P."/>
            <person name="Paulino J.T."/>
            <person name="Bessa-Neto F.O."/>
            <person name="Cayo R."/>
            <person name="Gales A.C."/>
        </authorList>
    </citation>
    <scope>NUCLEOTIDE SEQUENCE [LARGE SCALE GENOMIC DNA]</scope>
    <source>
        <strain evidence="3 4">12815</strain>
    </source>
</reference>
<dbReference type="Pfam" id="PF18870">
    <property type="entry name" value="HEPN_RES_NTD1"/>
    <property type="match status" value="1"/>
</dbReference>
<evidence type="ECO:0000259" key="1">
    <source>
        <dbReference type="Pfam" id="PF08808"/>
    </source>
</evidence>
<gene>
    <name evidence="3" type="ORF">H4C80_15400</name>
</gene>
<feature type="domain" description="HEPN/RES N-terminal" evidence="2">
    <location>
        <begin position="42"/>
        <end position="162"/>
    </location>
</feature>
<dbReference type="EMBL" id="JACGCX010000009">
    <property type="protein sequence ID" value="MBA6098507.1"/>
    <property type="molecule type" value="Genomic_DNA"/>
</dbReference>
<dbReference type="AlphaFoldDB" id="A0A7W2KHC6"/>
<comment type="caution">
    <text evidence="3">The sequence shown here is derived from an EMBL/GenBank/DDBJ whole genome shotgun (WGS) entry which is preliminary data.</text>
</comment>
<protein>
    <submittedName>
        <fullName evidence="3">RES domain-containing protein</fullName>
    </submittedName>
</protein>